<dbReference type="NCBIfam" id="TIGR00647">
    <property type="entry name" value="DNA_bind_WhiA"/>
    <property type="match status" value="1"/>
</dbReference>
<keyword evidence="1 4" id="KW-0132">Cell division</keyword>
<gene>
    <name evidence="4 7" type="primary">whiA</name>
    <name evidence="7" type="ORF">WMO26_11885</name>
</gene>
<evidence type="ECO:0000313" key="8">
    <source>
        <dbReference type="Proteomes" id="UP001489509"/>
    </source>
</evidence>
<dbReference type="Gene3D" id="3.10.28.10">
    <property type="entry name" value="Homing endonucleases"/>
    <property type="match status" value="1"/>
</dbReference>
<evidence type="ECO:0000313" key="7">
    <source>
        <dbReference type="EMBL" id="MEQ2441528.1"/>
    </source>
</evidence>
<dbReference type="HAMAP" id="MF_01420">
    <property type="entry name" value="HTH_type_WhiA"/>
    <property type="match status" value="1"/>
</dbReference>
<evidence type="ECO:0000256" key="4">
    <source>
        <dbReference type="HAMAP-Rule" id="MF_01420"/>
    </source>
</evidence>
<reference evidence="7 8" key="1">
    <citation type="submission" date="2024-03" db="EMBL/GenBank/DDBJ databases">
        <title>Human intestinal bacterial collection.</title>
        <authorList>
            <person name="Pauvert C."/>
            <person name="Hitch T.C.A."/>
            <person name="Clavel T."/>
        </authorList>
    </citation>
    <scope>NUCLEOTIDE SEQUENCE [LARGE SCALE GENOMIC DNA]</scope>
    <source>
        <strain evidence="7 8">CLA-JM-H44</strain>
    </source>
</reference>
<dbReference type="RefSeq" id="WP_349220664.1">
    <property type="nucleotide sequence ID" value="NZ_JBBMFD010000028.1"/>
</dbReference>
<feature type="domain" description="Sporulation regulator WhiA C-terminal" evidence="5">
    <location>
        <begin position="214"/>
        <end position="297"/>
    </location>
</feature>
<evidence type="ECO:0000256" key="3">
    <source>
        <dbReference type="ARBA" id="ARBA00023306"/>
    </source>
</evidence>
<comment type="function">
    <text evidence="4">Involved in cell division and chromosome segregation.</text>
</comment>
<feature type="domain" description="WhiA LAGLIDADG-like" evidence="6">
    <location>
        <begin position="121"/>
        <end position="211"/>
    </location>
</feature>
<dbReference type="Pfam" id="PF14527">
    <property type="entry name" value="LAGLIDADG_WhiA"/>
    <property type="match status" value="1"/>
</dbReference>
<dbReference type="PANTHER" id="PTHR37307">
    <property type="entry name" value="CELL DIVISION PROTEIN WHIA-RELATED"/>
    <property type="match status" value="1"/>
</dbReference>
<name>A0ABV1E2J9_9FIRM</name>
<evidence type="ECO:0000256" key="1">
    <source>
        <dbReference type="ARBA" id="ARBA00022618"/>
    </source>
</evidence>
<dbReference type="GO" id="GO:0003677">
    <property type="term" value="F:DNA binding"/>
    <property type="evidence" value="ECO:0007669"/>
    <property type="project" value="UniProtKB-KW"/>
</dbReference>
<dbReference type="PANTHER" id="PTHR37307:SF1">
    <property type="entry name" value="CELL DIVISION PROTEIN WHIA-RELATED"/>
    <property type="match status" value="1"/>
</dbReference>
<protein>
    <recommendedName>
        <fullName evidence="4">Probable cell division protein WhiA</fullName>
    </recommendedName>
</protein>
<comment type="caution">
    <text evidence="7">The sequence shown here is derived from an EMBL/GenBank/DDBJ whole genome shotgun (WGS) entry which is preliminary data.</text>
</comment>
<keyword evidence="2 4" id="KW-0238">DNA-binding</keyword>
<dbReference type="InterPro" id="IPR003802">
    <property type="entry name" value="Sporulation_regulator_WhiA"/>
</dbReference>
<organism evidence="7 8">
    <name type="scientific">Solibaculum intestinale</name>
    <dbReference type="NCBI Taxonomy" id="3133165"/>
    <lineage>
        <taxon>Bacteria</taxon>
        <taxon>Bacillati</taxon>
        <taxon>Bacillota</taxon>
        <taxon>Clostridia</taxon>
        <taxon>Eubacteriales</taxon>
        <taxon>Oscillospiraceae</taxon>
        <taxon>Solibaculum</taxon>
    </lineage>
</organism>
<sequence>MSFSASVKEELCSLPCDSPALSKAECYGLLLFGRAFQGEKIALLTENEHTARRYQQMTQAVTGVPVTVEAVGGPAAGRFLNASVEQAQDREAALGCFGHAPGRVSLRINRAVLEEEGCPGAFLRGAFLSCGALADPEKEYHLELYVPFYNLACDLQLLLAECSLAAKMIPRKGGYVLYFKESEAIEDFLTLTGAVQSAFSIMNIKIYKDLRNNANRRLNCDSANIDKTVAAAAEQIADIRLIAEKKGLSSLPEDLMELARLRLNNPELSLRELGEQLSVPISRSGVNHRLRRLHTMALELREKSDKQEKGRERR</sequence>
<accession>A0ABV1E2J9</accession>
<dbReference type="Proteomes" id="UP001489509">
    <property type="component" value="Unassembled WGS sequence"/>
</dbReference>
<evidence type="ECO:0000256" key="2">
    <source>
        <dbReference type="ARBA" id="ARBA00023125"/>
    </source>
</evidence>
<evidence type="ECO:0000259" key="5">
    <source>
        <dbReference type="Pfam" id="PF02650"/>
    </source>
</evidence>
<dbReference type="InterPro" id="IPR039518">
    <property type="entry name" value="WhiA_LAGLIDADG_dom"/>
</dbReference>
<dbReference type="InterPro" id="IPR027434">
    <property type="entry name" value="Homing_endonucl"/>
</dbReference>
<dbReference type="EMBL" id="JBBMFD010000028">
    <property type="protein sequence ID" value="MEQ2441528.1"/>
    <property type="molecule type" value="Genomic_DNA"/>
</dbReference>
<dbReference type="Pfam" id="PF02650">
    <property type="entry name" value="HTH_WhiA"/>
    <property type="match status" value="1"/>
</dbReference>
<proteinExistence type="inferred from homology"/>
<comment type="similarity">
    <text evidence="4">Belongs to the WhiA family.</text>
</comment>
<evidence type="ECO:0000259" key="6">
    <source>
        <dbReference type="Pfam" id="PF14527"/>
    </source>
</evidence>
<keyword evidence="8" id="KW-1185">Reference proteome</keyword>
<dbReference type="InterPro" id="IPR023054">
    <property type="entry name" value="Sporulation_regulator_WhiA_C"/>
</dbReference>
<keyword evidence="3 4" id="KW-0131">Cell cycle</keyword>
<dbReference type="SUPFAM" id="SSF55608">
    <property type="entry name" value="Homing endonucleases"/>
    <property type="match status" value="1"/>
</dbReference>